<dbReference type="GO" id="GO:0051028">
    <property type="term" value="P:mRNA transport"/>
    <property type="evidence" value="ECO:0007669"/>
    <property type="project" value="UniProtKB-UniRule"/>
</dbReference>
<organism evidence="11">
    <name type="scientific">Absidia glauca</name>
    <name type="common">Pin mould</name>
    <dbReference type="NCBI Taxonomy" id="4829"/>
    <lineage>
        <taxon>Eukaryota</taxon>
        <taxon>Fungi</taxon>
        <taxon>Fungi incertae sedis</taxon>
        <taxon>Mucoromycota</taxon>
        <taxon>Mucoromycotina</taxon>
        <taxon>Mucoromycetes</taxon>
        <taxon>Mucorales</taxon>
        <taxon>Cunninghamellaceae</taxon>
        <taxon>Absidia</taxon>
    </lineage>
</organism>
<evidence type="ECO:0000313" key="11">
    <source>
        <dbReference type="EMBL" id="SAM02241.1"/>
    </source>
</evidence>
<feature type="region of interest" description="Disordered" evidence="9">
    <location>
        <begin position="318"/>
        <end position="351"/>
    </location>
</feature>
<evidence type="ECO:0000256" key="6">
    <source>
        <dbReference type="ARBA" id="ARBA00023132"/>
    </source>
</evidence>
<evidence type="ECO:0000256" key="8">
    <source>
        <dbReference type="PROSITE-ProRule" id="PRU00804"/>
    </source>
</evidence>
<dbReference type="Pfam" id="PF05172">
    <property type="entry name" value="RRM_Nup35"/>
    <property type="match status" value="1"/>
</dbReference>
<feature type="region of interest" description="Disordered" evidence="9">
    <location>
        <begin position="1"/>
        <end position="80"/>
    </location>
</feature>
<evidence type="ECO:0000256" key="2">
    <source>
        <dbReference type="ARBA" id="ARBA00022448"/>
    </source>
</evidence>
<dbReference type="OMA" id="TEVINHF"/>
<keyword evidence="2 8" id="KW-0813">Transport</keyword>
<dbReference type="GO" id="GO:0044613">
    <property type="term" value="C:nuclear pore central transport channel"/>
    <property type="evidence" value="ECO:0007669"/>
    <property type="project" value="TreeGrafter"/>
</dbReference>
<dbReference type="InParanoid" id="A0A163JNY8"/>
<dbReference type="GO" id="GO:0006607">
    <property type="term" value="P:NLS-bearing protein import into nucleus"/>
    <property type="evidence" value="ECO:0007669"/>
    <property type="project" value="TreeGrafter"/>
</dbReference>
<keyword evidence="5" id="KW-0811">Translocation</keyword>
<keyword evidence="6 8" id="KW-0906">Nuclear pore complex</keyword>
<accession>A0A163JNY8</accession>
<feature type="compositionally biased region" description="Polar residues" evidence="9">
    <location>
        <begin position="398"/>
        <end position="407"/>
    </location>
</feature>
<dbReference type="GO" id="GO:0017056">
    <property type="term" value="F:structural constituent of nuclear pore"/>
    <property type="evidence" value="ECO:0007669"/>
    <property type="project" value="TreeGrafter"/>
</dbReference>
<feature type="compositionally biased region" description="Low complexity" evidence="9">
    <location>
        <begin position="28"/>
        <end position="45"/>
    </location>
</feature>
<gene>
    <name evidence="11" type="primary">ABSGL_08012.1 scaffold 9429</name>
</gene>
<evidence type="ECO:0000259" key="10">
    <source>
        <dbReference type="PROSITE" id="PS51472"/>
    </source>
</evidence>
<dbReference type="GO" id="GO:0044615">
    <property type="term" value="C:nuclear pore nuclear basket"/>
    <property type="evidence" value="ECO:0007669"/>
    <property type="project" value="TreeGrafter"/>
</dbReference>
<feature type="region of interest" description="Disordered" evidence="9">
    <location>
        <begin position="97"/>
        <end position="295"/>
    </location>
</feature>
<feature type="compositionally biased region" description="Polar residues" evidence="9">
    <location>
        <begin position="336"/>
        <end position="350"/>
    </location>
</feature>
<dbReference type="PANTHER" id="PTHR21527:SF6">
    <property type="entry name" value="NUCLEOPORIN NUP35"/>
    <property type="match status" value="1"/>
</dbReference>
<dbReference type="EMBL" id="LT553750">
    <property type="protein sequence ID" value="SAM02241.1"/>
    <property type="molecule type" value="Genomic_DNA"/>
</dbReference>
<dbReference type="InterPro" id="IPR012677">
    <property type="entry name" value="Nucleotide-bd_a/b_plait_sf"/>
</dbReference>
<feature type="domain" description="RRM Nup35-type" evidence="10">
    <location>
        <begin position="506"/>
        <end position="585"/>
    </location>
</feature>
<evidence type="ECO:0000256" key="1">
    <source>
        <dbReference type="ARBA" id="ARBA00004567"/>
    </source>
</evidence>
<keyword evidence="7 8" id="KW-0539">Nucleus</keyword>
<feature type="compositionally biased region" description="Polar residues" evidence="9">
    <location>
        <begin position="188"/>
        <end position="201"/>
    </location>
</feature>
<dbReference type="STRING" id="4829.A0A163JNY8"/>
<protein>
    <recommendedName>
        <fullName evidence="10">RRM Nup35-type domain-containing protein</fullName>
    </recommendedName>
</protein>
<dbReference type="GO" id="GO:0006999">
    <property type="term" value="P:nuclear pore organization"/>
    <property type="evidence" value="ECO:0007669"/>
    <property type="project" value="TreeGrafter"/>
</dbReference>
<feature type="region of interest" description="Disordered" evidence="9">
    <location>
        <begin position="367"/>
        <end position="421"/>
    </location>
</feature>
<dbReference type="PROSITE" id="PS51472">
    <property type="entry name" value="RRM_NUP35"/>
    <property type="match status" value="1"/>
</dbReference>
<dbReference type="Gene3D" id="3.30.70.330">
    <property type="match status" value="1"/>
</dbReference>
<dbReference type="GO" id="GO:0005543">
    <property type="term" value="F:phospholipid binding"/>
    <property type="evidence" value="ECO:0007669"/>
    <property type="project" value="TreeGrafter"/>
</dbReference>
<feature type="compositionally biased region" description="Low complexity" evidence="9">
    <location>
        <begin position="614"/>
        <end position="647"/>
    </location>
</feature>
<evidence type="ECO:0000313" key="12">
    <source>
        <dbReference type="Proteomes" id="UP000078561"/>
    </source>
</evidence>
<keyword evidence="4" id="KW-0653">Protein transport</keyword>
<feature type="compositionally biased region" description="Low complexity" evidence="9">
    <location>
        <begin position="140"/>
        <end position="165"/>
    </location>
</feature>
<dbReference type="GO" id="GO:0003676">
    <property type="term" value="F:nucleic acid binding"/>
    <property type="evidence" value="ECO:0007669"/>
    <property type="project" value="InterPro"/>
</dbReference>
<dbReference type="InterPro" id="IPR007846">
    <property type="entry name" value="RRM_NUP35_dom"/>
</dbReference>
<evidence type="ECO:0000256" key="4">
    <source>
        <dbReference type="ARBA" id="ARBA00022927"/>
    </source>
</evidence>
<keyword evidence="12" id="KW-1185">Reference proteome</keyword>
<sequence length="672" mass="70511">MVFGENYVPTGLYGHRRNTASASTPEVSAAPSSNTSGSTTNTPPTFNLGKTTTQQQQPSLSGSTSTAHDSQFYTPEEQPPLLGSAAYYAAEAKQSLGDSDSTAPYSDVSDASDSTTSSTPSLSSFGNLNAQHEEQKQEQQKQQQPPLFGSTSTAGNTASGSTNTAQQKPSLFGTNNTTQSQQQPPLFGSTSTGTQQQPSLFGSTSTNNTTPGSGTTNTQSSLFGTTSTNTFGSGTTTNAQPSLFGSTTTGNQTQGTSSFGFGNTTFGSSTTNTANQPSSFFGASQQPQQPQRQVTSTLLGLQSAFPDTNVPYFIIRPDGINRTTLPSNALGDRTTSDSTHPESTNSSGQTFYYKGKETTIFESINAQSQLDGSNSSSTTSPSSRNYQGKRKVLPGFLTGSSAQTTENARAGQKRFSDNNDDLTRRVLTKSLSVPTSASGVFGSQLSRDSSSFHNGATEVQVVDTPPVLSLWHTHTGPKPAARPAILGDPIQEMKNVGNMNNQDSTGGSSTAVSVFGYPPEMKNQILDYYKAFGEIVSTVEIAMNGMAITYKTQQSADKALETSGKVLPNNTMVGVTRLMRTETPSAPVARIPTATANDKTPFRPSNGTFGIFTPAPTAQSSNTPSSSSGFTTTTSSLASSKSSDMTTNLGQPVVRVGESSFLTKIKYALGGW</sequence>
<feature type="compositionally biased region" description="Low complexity" evidence="9">
    <location>
        <begin position="373"/>
        <end position="383"/>
    </location>
</feature>
<feature type="compositionally biased region" description="Low complexity" evidence="9">
    <location>
        <begin position="106"/>
        <end position="124"/>
    </location>
</feature>
<name>A0A163JNY8_ABSGL</name>
<feature type="compositionally biased region" description="Polar residues" evidence="9">
    <location>
        <begin position="48"/>
        <end position="73"/>
    </location>
</feature>
<dbReference type="Proteomes" id="UP000078561">
    <property type="component" value="Unassembled WGS sequence"/>
</dbReference>
<feature type="region of interest" description="Disordered" evidence="9">
    <location>
        <begin position="614"/>
        <end position="648"/>
    </location>
</feature>
<evidence type="ECO:0000256" key="7">
    <source>
        <dbReference type="ARBA" id="ARBA00023242"/>
    </source>
</evidence>
<feature type="compositionally biased region" description="Low complexity" evidence="9">
    <location>
        <begin position="174"/>
        <end position="183"/>
    </location>
</feature>
<dbReference type="InterPro" id="IPR035979">
    <property type="entry name" value="RBD_domain_sf"/>
</dbReference>
<dbReference type="OrthoDB" id="2285673at2759"/>
<comment type="subcellular location">
    <subcellularLocation>
        <location evidence="1">Nucleus</location>
        <location evidence="1">Nuclear pore complex</location>
    </subcellularLocation>
</comment>
<dbReference type="SUPFAM" id="SSF54928">
    <property type="entry name" value="RNA-binding domain, RBD"/>
    <property type="match status" value="1"/>
</dbReference>
<proteinExistence type="predicted"/>
<dbReference type="PANTHER" id="PTHR21527">
    <property type="entry name" value="NUCLEOPORIN NUP35"/>
    <property type="match status" value="1"/>
</dbReference>
<keyword evidence="3 8" id="KW-0509">mRNA transport</keyword>
<reference evidence="11" key="1">
    <citation type="submission" date="2016-04" db="EMBL/GenBank/DDBJ databases">
        <authorList>
            <person name="Evans L.H."/>
            <person name="Alamgir A."/>
            <person name="Owens N."/>
            <person name="Weber N.D."/>
            <person name="Virtaneva K."/>
            <person name="Barbian K."/>
            <person name="Babar A."/>
            <person name="Rosenke K."/>
        </authorList>
    </citation>
    <scope>NUCLEOTIDE SEQUENCE [LARGE SCALE GENOMIC DNA]</scope>
    <source>
        <strain evidence="11">CBS 101.48</strain>
    </source>
</reference>
<evidence type="ECO:0000256" key="3">
    <source>
        <dbReference type="ARBA" id="ARBA00022816"/>
    </source>
</evidence>
<dbReference type="AlphaFoldDB" id="A0A163JNY8"/>
<feature type="compositionally biased region" description="Low complexity" evidence="9">
    <location>
        <begin position="202"/>
        <end position="293"/>
    </location>
</feature>
<evidence type="ECO:0000256" key="9">
    <source>
        <dbReference type="SAM" id="MobiDB-lite"/>
    </source>
</evidence>
<evidence type="ECO:0000256" key="5">
    <source>
        <dbReference type="ARBA" id="ARBA00023010"/>
    </source>
</evidence>